<reference evidence="2" key="1">
    <citation type="submission" date="2009-11" db="EMBL/GenBank/DDBJ databases">
        <authorList>
            <consortium name="The Broad Institute Genome Sequencing Platform"/>
            <person name="Ward D."/>
            <person name="Feldgarden M."/>
            <person name="Earl A."/>
            <person name="Young S.K."/>
            <person name="Zeng Q."/>
            <person name="Koehrsen M."/>
            <person name="Alvarado L."/>
            <person name="Berlin A."/>
            <person name="Bochicchio J."/>
            <person name="Borenstein D."/>
            <person name="Chapman S.B."/>
            <person name="Chen Z."/>
            <person name="Engels R."/>
            <person name="Freedman E."/>
            <person name="Gellesch M."/>
            <person name="Goldberg J."/>
            <person name="Griggs A."/>
            <person name="Gujja S."/>
            <person name="Heilman E."/>
            <person name="Heiman D."/>
            <person name="Hepburn T."/>
            <person name="Howarth C."/>
            <person name="Jen D."/>
            <person name="Larson L."/>
            <person name="Lewis B."/>
            <person name="Mehta T."/>
            <person name="Park D."/>
            <person name="Pearson M."/>
            <person name="Roberts A."/>
            <person name="Saif S."/>
            <person name="Shea T."/>
            <person name="Shenoy N."/>
            <person name="Sisk P."/>
            <person name="Stolte C."/>
            <person name="Sykes S."/>
            <person name="Thomson T."/>
            <person name="Walk T."/>
            <person name="White J."/>
            <person name="Yandava C."/>
            <person name="Izard J."/>
            <person name="Baranova O.V."/>
            <person name="Blanton J.M."/>
            <person name="Tanner A.C."/>
            <person name="Dewhirst F.E."/>
            <person name="Haas B."/>
            <person name="Nusbaum C."/>
            <person name="Birren B."/>
        </authorList>
    </citation>
    <scope>NUCLEOTIDE SEQUENCE [LARGE SCALE GENOMIC DNA]</scope>
    <source>
        <strain evidence="2">1-1 BBBD Race 1</strain>
    </source>
</reference>
<accession>A0A180H5X0</accession>
<dbReference type="VEuPathDB" id="FungiDB:PTTG_07993"/>
<gene>
    <name evidence="2" type="ORF">PTTG_07993</name>
</gene>
<reference evidence="3 4" key="3">
    <citation type="journal article" date="2017" name="G3 (Bethesda)">
        <title>Comparative analysis highlights variable genome content of wheat rusts and divergence of the mating loci.</title>
        <authorList>
            <person name="Cuomo C.A."/>
            <person name="Bakkeren G."/>
            <person name="Khalil H.B."/>
            <person name="Panwar V."/>
            <person name="Joly D."/>
            <person name="Linning R."/>
            <person name="Sakthikumar S."/>
            <person name="Song X."/>
            <person name="Adiconis X."/>
            <person name="Fan L."/>
            <person name="Goldberg J.M."/>
            <person name="Levin J.Z."/>
            <person name="Young S."/>
            <person name="Zeng Q."/>
            <person name="Anikster Y."/>
            <person name="Bruce M."/>
            <person name="Wang M."/>
            <person name="Yin C."/>
            <person name="McCallum B."/>
            <person name="Szabo L.J."/>
            <person name="Hulbert S."/>
            <person name="Chen X."/>
            <person name="Fellers J.P."/>
        </authorList>
    </citation>
    <scope>NUCLEOTIDE SEQUENCE</scope>
    <source>
        <strain evidence="4">Isolate 1-1 / race 1 (BBBD)</strain>
        <strain evidence="3">isolate 1-1 / race 1 (BBBD)</strain>
    </source>
</reference>
<evidence type="ECO:0000256" key="1">
    <source>
        <dbReference type="SAM" id="MobiDB-lite"/>
    </source>
</evidence>
<dbReference type="STRING" id="630390.A0A180H5X0"/>
<evidence type="ECO:0000313" key="3">
    <source>
        <dbReference type="EnsemblFungi" id="PTTG_07993-t43_1-p1"/>
    </source>
</evidence>
<organism evidence="2">
    <name type="scientific">Puccinia triticina (isolate 1-1 / race 1 (BBBD))</name>
    <name type="common">Brown leaf rust fungus</name>
    <dbReference type="NCBI Taxonomy" id="630390"/>
    <lineage>
        <taxon>Eukaryota</taxon>
        <taxon>Fungi</taxon>
        <taxon>Dikarya</taxon>
        <taxon>Basidiomycota</taxon>
        <taxon>Pucciniomycotina</taxon>
        <taxon>Pucciniomycetes</taxon>
        <taxon>Pucciniales</taxon>
        <taxon>Pucciniaceae</taxon>
        <taxon>Puccinia</taxon>
    </lineage>
</organism>
<dbReference type="OrthoDB" id="10651539at2759"/>
<evidence type="ECO:0000313" key="2">
    <source>
        <dbReference type="EMBL" id="OAV99912.1"/>
    </source>
</evidence>
<keyword evidence="4" id="KW-1185">Reference proteome</keyword>
<protein>
    <submittedName>
        <fullName evidence="2 3">Uncharacterized protein</fullName>
    </submittedName>
</protein>
<dbReference type="EnsemblFungi" id="PTTG_07993-t43_1">
    <property type="protein sequence ID" value="PTTG_07993-t43_1-p1"/>
    <property type="gene ID" value="PTTG_07993"/>
</dbReference>
<dbReference type="AlphaFoldDB" id="A0A180H5X0"/>
<feature type="region of interest" description="Disordered" evidence="1">
    <location>
        <begin position="343"/>
        <end position="377"/>
    </location>
</feature>
<proteinExistence type="predicted"/>
<evidence type="ECO:0000313" key="4">
    <source>
        <dbReference type="Proteomes" id="UP000005240"/>
    </source>
</evidence>
<dbReference type="EMBL" id="ADAS02000001">
    <property type="protein sequence ID" value="OAV99912.1"/>
    <property type="molecule type" value="Genomic_DNA"/>
</dbReference>
<sequence>MAERLGPDSKRAATLRAPLLASSGSSGPSVFAKSSELCLARFILHPRRLMLAVNPFHVSDSTLSLSFSAKPLKWVPWGSCWPRPPSASNNVLLWLRANDLASHPQPASRPARSPAVHGYPDGLASHPAHPAALLPPPKKPCGCPYACLCLVESRADGPLWQHYVGLFASSNKRRLRPAPRSAIGLRTPIRLSMHSTIRYLRKTILCPVRLSSSPRSLKLSAPIDEAPSVATDHLCGLQISQAPVSWSQTWSPRSMPLSYSACEASEDPTRCPCRNATPISDAARDLGHGCGGHALDAQTEEPAAAPAGHLVAQVMVECALGSVSRRGVVCRVFLLQPLRPLAPSGRASTRLGPHPRPTGNRSDKPKTTSAQEPACPRRLLDPLLLPTEMNNEDQNLCQLCMMC</sequence>
<dbReference type="Proteomes" id="UP000005240">
    <property type="component" value="Unassembled WGS sequence"/>
</dbReference>
<reference evidence="2" key="2">
    <citation type="submission" date="2016-05" db="EMBL/GenBank/DDBJ databases">
        <title>Comparative analysis highlights variable genome content of wheat rusts and divergence of the mating loci.</title>
        <authorList>
            <person name="Cuomo C.A."/>
            <person name="Bakkeren G."/>
            <person name="Szabo L."/>
            <person name="Khalil H."/>
            <person name="Joly D."/>
            <person name="Goldberg J."/>
            <person name="Young S."/>
            <person name="Zeng Q."/>
            <person name="Fellers J."/>
        </authorList>
    </citation>
    <scope>NUCLEOTIDE SEQUENCE [LARGE SCALE GENOMIC DNA]</scope>
    <source>
        <strain evidence="2">1-1 BBBD Race 1</strain>
    </source>
</reference>
<reference evidence="3" key="4">
    <citation type="submission" date="2025-05" db="UniProtKB">
        <authorList>
            <consortium name="EnsemblFungi"/>
        </authorList>
    </citation>
    <scope>IDENTIFICATION</scope>
    <source>
        <strain evidence="3">isolate 1-1 / race 1 (BBBD)</strain>
    </source>
</reference>
<name>A0A180H5X0_PUCT1</name>